<dbReference type="InterPro" id="IPR036264">
    <property type="entry name" value="Bact_exopeptidase_dim_dom"/>
</dbReference>
<reference evidence="4" key="1">
    <citation type="submission" date="2020-02" db="EMBL/GenBank/DDBJ databases">
        <authorList>
            <person name="Meier V. D."/>
        </authorList>
    </citation>
    <scope>NUCLEOTIDE SEQUENCE</scope>
    <source>
        <strain evidence="4">AVDCRST_MAG40</strain>
    </source>
</reference>
<organism evidence="4">
    <name type="scientific">uncultured Gemmatimonadaceae bacterium</name>
    <dbReference type="NCBI Taxonomy" id="246130"/>
    <lineage>
        <taxon>Bacteria</taxon>
        <taxon>Pseudomonadati</taxon>
        <taxon>Gemmatimonadota</taxon>
        <taxon>Gemmatimonadia</taxon>
        <taxon>Gemmatimonadales</taxon>
        <taxon>Gemmatimonadaceae</taxon>
        <taxon>environmental samples</taxon>
    </lineage>
</organism>
<dbReference type="Pfam" id="PF01546">
    <property type="entry name" value="Peptidase_M20"/>
    <property type="match status" value="1"/>
</dbReference>
<dbReference type="InterPro" id="IPR052030">
    <property type="entry name" value="Peptidase_M20/M20A_hydrolases"/>
</dbReference>
<dbReference type="GO" id="GO:0016805">
    <property type="term" value="F:dipeptidase activity"/>
    <property type="evidence" value="ECO:0007669"/>
    <property type="project" value="TreeGrafter"/>
</dbReference>
<protein>
    <submittedName>
        <fullName evidence="4">Aminobenzoyl-glutamate utilization protein B</fullName>
    </submittedName>
</protein>
<dbReference type="GO" id="GO:0046657">
    <property type="term" value="P:folic acid catabolic process"/>
    <property type="evidence" value="ECO:0007669"/>
    <property type="project" value="TreeGrafter"/>
</dbReference>
<dbReference type="FunFam" id="3.30.70.360:FF:000004">
    <property type="entry name" value="Peptidase M20 domain-containing protein 2"/>
    <property type="match status" value="1"/>
</dbReference>
<dbReference type="PIRSF" id="PIRSF037227">
    <property type="entry name" value="Aminobenzoyl-glu_utiliz_pB"/>
    <property type="match status" value="1"/>
</dbReference>
<proteinExistence type="predicted"/>
<dbReference type="InterPro" id="IPR017439">
    <property type="entry name" value="Amidohydrolase"/>
</dbReference>
<dbReference type="Gene3D" id="3.30.70.360">
    <property type="match status" value="1"/>
</dbReference>
<dbReference type="GO" id="GO:0071713">
    <property type="term" value="F:para-aminobenzoyl-glutamate hydrolase activity"/>
    <property type="evidence" value="ECO:0007669"/>
    <property type="project" value="TreeGrafter"/>
</dbReference>
<evidence type="ECO:0000256" key="1">
    <source>
        <dbReference type="ARBA" id="ARBA00022801"/>
    </source>
</evidence>
<dbReference type="InterPro" id="IPR002933">
    <property type="entry name" value="Peptidase_M20"/>
</dbReference>
<dbReference type="PANTHER" id="PTHR30575">
    <property type="entry name" value="PEPTIDASE M20"/>
    <property type="match status" value="1"/>
</dbReference>
<dbReference type="AlphaFoldDB" id="A0A6J4KC26"/>
<dbReference type="GO" id="GO:0005737">
    <property type="term" value="C:cytoplasm"/>
    <property type="evidence" value="ECO:0007669"/>
    <property type="project" value="TreeGrafter"/>
</dbReference>
<keyword evidence="2" id="KW-0732">Signal</keyword>
<dbReference type="NCBIfam" id="TIGR01891">
    <property type="entry name" value="amidohydrolases"/>
    <property type="match status" value="1"/>
</dbReference>
<dbReference type="Gene3D" id="3.40.630.10">
    <property type="entry name" value="Zn peptidases"/>
    <property type="match status" value="1"/>
</dbReference>
<dbReference type="PANTHER" id="PTHR30575:SF0">
    <property type="entry name" value="XAA-ARG DIPEPTIDASE"/>
    <property type="match status" value="1"/>
</dbReference>
<feature type="signal peptide" evidence="2">
    <location>
        <begin position="1"/>
        <end position="24"/>
    </location>
</feature>
<dbReference type="SUPFAM" id="SSF53187">
    <property type="entry name" value="Zn-dependent exopeptidases"/>
    <property type="match status" value="1"/>
</dbReference>
<keyword evidence="1" id="KW-0378">Hydrolase</keyword>
<dbReference type="EMBL" id="CADCTX010000087">
    <property type="protein sequence ID" value="CAA9300346.1"/>
    <property type="molecule type" value="Genomic_DNA"/>
</dbReference>
<dbReference type="Pfam" id="PF07687">
    <property type="entry name" value="M20_dimer"/>
    <property type="match status" value="1"/>
</dbReference>
<evidence type="ECO:0000256" key="2">
    <source>
        <dbReference type="SAM" id="SignalP"/>
    </source>
</evidence>
<dbReference type="InterPro" id="IPR017145">
    <property type="entry name" value="Aminobenzoyl-glu_utiliz_pB"/>
</dbReference>
<gene>
    <name evidence="4" type="ORF">AVDCRST_MAG40-314</name>
</gene>
<accession>A0A6J4KC26</accession>
<dbReference type="InterPro" id="IPR011650">
    <property type="entry name" value="Peptidase_M20_dimer"/>
</dbReference>
<feature type="chain" id="PRO_5027014702" evidence="2">
    <location>
        <begin position="25"/>
        <end position="480"/>
    </location>
</feature>
<evidence type="ECO:0000313" key="4">
    <source>
        <dbReference type="EMBL" id="CAA9300346.1"/>
    </source>
</evidence>
<sequence>MGHGIRAALAALGTVAAVAAPARAQGPRDEVVRTVEARHTRDAAVARQIWSFAEVGFQETRSSALLQQELAASGFTVEKGVAGMPTAFVASYGSGKPVIGLYAEFDALPGLSQDSTPGLRSLGGNAGHACGHHLLGTASVSAAVAVKEWLAKNRKSGTVRLFGTPAEEGGSGKVYMVRDGLFDGVDVVLGWHPGAGNNASAQSTLANMSGKFRFRGVSAHAAAAPDRGRSALDGVEAMDHMVNMMREHVPSDTRIHYVITDGGRAPNVVPDRAEVYYYVRSPDPVIVKEVWGRVLKAAEGAALGTGTTVTHEVIAGVYNVLPNETLARLMHGNLQRIGGLRYTPAEQAFATEIRRTLDNPRVPLAAAGTVEPFTVSERGGAASTDVGDVSWAVPVAELSTATWVPGTAAHSWQAVAAGGTSIGAKGATLAAKTMAASAVELLTNPALVRQARAEFDRRRGPGFKYVPLLGDRKPALDYRK</sequence>
<evidence type="ECO:0000259" key="3">
    <source>
        <dbReference type="Pfam" id="PF07687"/>
    </source>
</evidence>
<feature type="domain" description="Peptidase M20 dimerisation" evidence="3">
    <location>
        <begin position="208"/>
        <end position="299"/>
    </location>
</feature>
<name>A0A6J4KC26_9BACT</name>
<dbReference type="SUPFAM" id="SSF55031">
    <property type="entry name" value="Bacterial exopeptidase dimerisation domain"/>
    <property type="match status" value="1"/>
</dbReference>